<sequence length="128" mass="14266">MTHAGLPERPKPPTGREMLADIAGTNDDDVVFTSGQYVELADLTTDLPEGTASGTDDSQTTLLEAETAQRMYQKAVELLERVRTLQEIPSNLQSQYSQLEELGKEMTKAINELKDSSNYFTKNIKKKK</sequence>
<dbReference type="AlphaFoldDB" id="A0A2T7NMU6"/>
<evidence type="ECO:0000256" key="1">
    <source>
        <dbReference type="ARBA" id="ARBA00006137"/>
    </source>
</evidence>
<evidence type="ECO:0000256" key="2">
    <source>
        <dbReference type="SAM" id="MobiDB-lite"/>
    </source>
</evidence>
<dbReference type="OrthoDB" id="6129359at2759"/>
<keyword evidence="4" id="KW-1185">Reference proteome</keyword>
<organism evidence="3 4">
    <name type="scientific">Pomacea canaliculata</name>
    <name type="common">Golden apple snail</name>
    <dbReference type="NCBI Taxonomy" id="400727"/>
    <lineage>
        <taxon>Eukaryota</taxon>
        <taxon>Metazoa</taxon>
        <taxon>Spiralia</taxon>
        <taxon>Lophotrochozoa</taxon>
        <taxon>Mollusca</taxon>
        <taxon>Gastropoda</taxon>
        <taxon>Caenogastropoda</taxon>
        <taxon>Architaenioglossa</taxon>
        <taxon>Ampullarioidea</taxon>
        <taxon>Ampullariidae</taxon>
        <taxon>Pomacea</taxon>
    </lineage>
</organism>
<proteinExistence type="inferred from homology"/>
<dbReference type="PANTHER" id="PTHR34766">
    <property type="entry name" value="UPF0449 PROTEIN C19ORF25"/>
    <property type="match status" value="1"/>
</dbReference>
<evidence type="ECO:0000313" key="4">
    <source>
        <dbReference type="Proteomes" id="UP000245119"/>
    </source>
</evidence>
<comment type="similarity">
    <text evidence="1">Belongs to the UPF0449 family.</text>
</comment>
<protein>
    <submittedName>
        <fullName evidence="3">Uncharacterized protein</fullName>
    </submittedName>
</protein>
<gene>
    <name evidence="3" type="ORF">C0Q70_18302</name>
</gene>
<evidence type="ECO:0000313" key="3">
    <source>
        <dbReference type="EMBL" id="PVD22488.1"/>
    </source>
</evidence>
<dbReference type="EMBL" id="PZQS01000011">
    <property type="protein sequence ID" value="PVD22488.1"/>
    <property type="molecule type" value="Genomic_DNA"/>
</dbReference>
<reference evidence="3 4" key="1">
    <citation type="submission" date="2018-04" db="EMBL/GenBank/DDBJ databases">
        <title>The genome of golden apple snail Pomacea canaliculata provides insight into stress tolerance and invasive adaptation.</title>
        <authorList>
            <person name="Liu C."/>
            <person name="Liu B."/>
            <person name="Ren Y."/>
            <person name="Zhang Y."/>
            <person name="Wang H."/>
            <person name="Li S."/>
            <person name="Jiang F."/>
            <person name="Yin L."/>
            <person name="Zhang G."/>
            <person name="Qian W."/>
            <person name="Fan W."/>
        </authorList>
    </citation>
    <scope>NUCLEOTIDE SEQUENCE [LARGE SCALE GENOMIC DNA]</scope>
    <source>
        <strain evidence="3">SZHN2017</strain>
        <tissue evidence="3">Muscle</tissue>
    </source>
</reference>
<feature type="region of interest" description="Disordered" evidence="2">
    <location>
        <begin position="1"/>
        <end position="20"/>
    </location>
</feature>
<name>A0A2T7NMU6_POMCA</name>
<dbReference type="OMA" id="PKEMNIL"/>
<dbReference type="Proteomes" id="UP000245119">
    <property type="component" value="Linkage Group LG11"/>
</dbReference>
<accession>A0A2T7NMU6</accession>
<dbReference type="InterPro" id="IPR028227">
    <property type="entry name" value="UPF0449"/>
</dbReference>
<feature type="compositionally biased region" description="Basic and acidic residues" evidence="2">
    <location>
        <begin position="1"/>
        <end position="11"/>
    </location>
</feature>
<comment type="caution">
    <text evidence="3">The sequence shown here is derived from an EMBL/GenBank/DDBJ whole genome shotgun (WGS) entry which is preliminary data.</text>
</comment>
<dbReference type="PANTHER" id="PTHR34766:SF1">
    <property type="entry name" value="UPF0449 PROTEIN C19ORF25"/>
    <property type="match status" value="1"/>
</dbReference>
<dbReference type="Pfam" id="PF15136">
    <property type="entry name" value="UPF0449"/>
    <property type="match status" value="1"/>
</dbReference>